<name>X1Q861_9ZZZZ</name>
<feature type="non-terminal residue" evidence="1">
    <location>
        <position position="1"/>
    </location>
</feature>
<proteinExistence type="predicted"/>
<protein>
    <submittedName>
        <fullName evidence="1">Uncharacterized protein</fullName>
    </submittedName>
</protein>
<organism evidence="1">
    <name type="scientific">marine sediment metagenome</name>
    <dbReference type="NCBI Taxonomy" id="412755"/>
    <lineage>
        <taxon>unclassified sequences</taxon>
        <taxon>metagenomes</taxon>
        <taxon>ecological metagenomes</taxon>
    </lineage>
</organism>
<gene>
    <name evidence="1" type="ORF">S12H4_08303</name>
</gene>
<comment type="caution">
    <text evidence="1">The sequence shown here is derived from an EMBL/GenBank/DDBJ whole genome shotgun (WGS) entry which is preliminary data.</text>
</comment>
<reference evidence="1" key="1">
    <citation type="journal article" date="2014" name="Front. Microbiol.">
        <title>High frequency of phylogenetically diverse reductive dehalogenase-homologous genes in deep subseafloor sedimentary metagenomes.</title>
        <authorList>
            <person name="Kawai M."/>
            <person name="Futagami T."/>
            <person name="Toyoda A."/>
            <person name="Takaki Y."/>
            <person name="Nishi S."/>
            <person name="Hori S."/>
            <person name="Arai W."/>
            <person name="Tsubouchi T."/>
            <person name="Morono Y."/>
            <person name="Uchiyama I."/>
            <person name="Ito T."/>
            <person name="Fujiyama A."/>
            <person name="Inagaki F."/>
            <person name="Takami H."/>
        </authorList>
    </citation>
    <scope>NUCLEOTIDE SEQUENCE</scope>
    <source>
        <strain evidence="1">Expedition CK06-06</strain>
    </source>
</reference>
<accession>X1Q861</accession>
<sequence>EIAPIIEGKEGYKKGEIEKLEAFVREEAK</sequence>
<evidence type="ECO:0000313" key="1">
    <source>
        <dbReference type="EMBL" id="GAI64418.1"/>
    </source>
</evidence>
<dbReference type="EMBL" id="BARW01003192">
    <property type="protein sequence ID" value="GAI64418.1"/>
    <property type="molecule type" value="Genomic_DNA"/>
</dbReference>
<dbReference type="AlphaFoldDB" id="X1Q861"/>